<name>A0ABX5YTP8_9PLAN</name>
<dbReference type="RefSeq" id="WP_002647721.1">
    <property type="nucleotide sequence ID" value="NZ_CP036353.1"/>
</dbReference>
<dbReference type="EMBL" id="CP042910">
    <property type="protein sequence ID" value="QEG19033.1"/>
    <property type="molecule type" value="Genomic_DNA"/>
</dbReference>
<keyword evidence="2" id="KW-1185">Reference proteome</keyword>
<proteinExistence type="predicted"/>
<reference evidence="1 2" key="1">
    <citation type="submission" date="2019-08" db="EMBL/GenBank/DDBJ databases">
        <title>Deep-cultivation of Planctomycetes and their phenomic and genomic characterization uncovers novel biology.</title>
        <authorList>
            <person name="Wiegand S."/>
            <person name="Jogler M."/>
            <person name="Boedeker C."/>
            <person name="Pinto D."/>
            <person name="Vollmers J."/>
            <person name="Rivas-Marin E."/>
            <person name="Kohn T."/>
            <person name="Peeters S.H."/>
            <person name="Heuer A."/>
            <person name="Rast P."/>
            <person name="Oberbeckmann S."/>
            <person name="Bunk B."/>
            <person name="Jeske O."/>
            <person name="Meyerdierks A."/>
            <person name="Storesund J.E."/>
            <person name="Kallscheuer N."/>
            <person name="Luecker S."/>
            <person name="Lage O.M."/>
            <person name="Pohl T."/>
            <person name="Merkel B.J."/>
            <person name="Hornburger P."/>
            <person name="Mueller R.-W."/>
            <person name="Bruemmer F."/>
            <person name="Labrenz M."/>
            <person name="Spormann A.M."/>
            <person name="Op den Camp H."/>
            <person name="Overmann J."/>
            <person name="Amann R."/>
            <person name="Jetten M.S.M."/>
            <person name="Mascher T."/>
            <person name="Medema M.H."/>
            <person name="Devos D.P."/>
            <person name="Kaster A.-K."/>
            <person name="Ovreas L."/>
            <person name="Rohde M."/>
            <person name="Galperin M.Y."/>
            <person name="Jogler C."/>
        </authorList>
    </citation>
    <scope>NUCLEOTIDE SEQUENCE [LARGE SCALE GENOMIC DNA]</scope>
    <source>
        <strain evidence="1 2">DSM 8797</strain>
    </source>
</reference>
<dbReference type="GeneID" id="98649372"/>
<dbReference type="Proteomes" id="UP000322887">
    <property type="component" value="Chromosome"/>
</dbReference>
<accession>A0ABX5YTP8</accession>
<evidence type="ECO:0000313" key="2">
    <source>
        <dbReference type="Proteomes" id="UP000322887"/>
    </source>
</evidence>
<sequence length="163" mass="18701">MSHRPVQPSGPYHDFWIFAESARAYSDYDDLLSRKDAPVRVPDDLLRYFNDCFNWIPTLNPAVSNQKQTGLGFNYYGLTIVNKQGAENWERILFHLKELYQGAPDLIHLTGPWTTDPPTHSSTAGYYEVLEIKKTWIISVLTTLHEFARQASTGSHYVLHLGM</sequence>
<protein>
    <submittedName>
        <fullName evidence="1">Uncharacterized protein</fullName>
    </submittedName>
</protein>
<organism evidence="1 2">
    <name type="scientific">Gimesia maris</name>
    <dbReference type="NCBI Taxonomy" id="122"/>
    <lineage>
        <taxon>Bacteria</taxon>
        <taxon>Pseudomonadati</taxon>
        <taxon>Planctomycetota</taxon>
        <taxon>Planctomycetia</taxon>
        <taxon>Planctomycetales</taxon>
        <taxon>Planctomycetaceae</taxon>
        <taxon>Gimesia</taxon>
    </lineage>
</organism>
<gene>
    <name evidence="1" type="ORF">GmarT_49300</name>
</gene>
<evidence type="ECO:0000313" key="1">
    <source>
        <dbReference type="EMBL" id="QEG19033.1"/>
    </source>
</evidence>